<dbReference type="Proteomes" id="UP000276776">
    <property type="component" value="Unassembled WGS sequence"/>
</dbReference>
<proteinExistence type="predicted"/>
<sequence>MEDNLEERIANLEERLGLYKSGVGNINGELNNLRRKLSLAGCGFLLKIPSDLLHRINDLAIGVGFYLYSGKTCFNDYLTTTEKKREIEFGHDIMLKRVELLQKFKRDSEIALNSESIASVCYRLNDLEAVEKEVNDSTAYVREHHMNVADIKRKFVTLLEQLQYQVLEWQSIVEKLERDREEKECAV</sequence>
<evidence type="ECO:0000313" key="2">
    <source>
        <dbReference type="EMBL" id="VDN06687.1"/>
    </source>
</evidence>
<gene>
    <name evidence="2" type="ORF">TCLT_LOCUS9083</name>
</gene>
<accession>A0A0N5D7P0</accession>
<keyword evidence="3" id="KW-1185">Reference proteome</keyword>
<dbReference type="STRING" id="103827.A0A0N5D7P0"/>
<name>A0A0N5D7P0_THECL</name>
<protein>
    <submittedName>
        <fullName evidence="4">Biogenesis of lysosome-related organelles complex 1 subunit 1</fullName>
    </submittedName>
</protein>
<dbReference type="OrthoDB" id="5788161at2759"/>
<evidence type="ECO:0000256" key="1">
    <source>
        <dbReference type="SAM" id="Coils"/>
    </source>
</evidence>
<feature type="coiled-coil region" evidence="1">
    <location>
        <begin position="159"/>
        <end position="186"/>
    </location>
</feature>
<reference evidence="4" key="1">
    <citation type="submission" date="2017-02" db="UniProtKB">
        <authorList>
            <consortium name="WormBaseParasite"/>
        </authorList>
    </citation>
    <scope>IDENTIFICATION</scope>
</reference>
<keyword evidence="1" id="KW-0175">Coiled coil</keyword>
<evidence type="ECO:0000313" key="4">
    <source>
        <dbReference type="WBParaSite" id="TCLT_0000909401-mRNA-1"/>
    </source>
</evidence>
<dbReference type="OMA" id="DYLTTTE"/>
<dbReference type="AlphaFoldDB" id="A0A0N5D7P0"/>
<dbReference type="WBParaSite" id="TCLT_0000909401-mRNA-1">
    <property type="protein sequence ID" value="TCLT_0000909401-mRNA-1"/>
    <property type="gene ID" value="TCLT_0000909401"/>
</dbReference>
<evidence type="ECO:0000313" key="3">
    <source>
        <dbReference type="Proteomes" id="UP000276776"/>
    </source>
</evidence>
<dbReference type="EMBL" id="UYYF01004728">
    <property type="protein sequence ID" value="VDN06687.1"/>
    <property type="molecule type" value="Genomic_DNA"/>
</dbReference>
<organism evidence="4">
    <name type="scientific">Thelazia callipaeda</name>
    <name type="common">Oriental eyeworm</name>
    <name type="synonym">Parasitic nematode</name>
    <dbReference type="NCBI Taxonomy" id="103827"/>
    <lineage>
        <taxon>Eukaryota</taxon>
        <taxon>Metazoa</taxon>
        <taxon>Ecdysozoa</taxon>
        <taxon>Nematoda</taxon>
        <taxon>Chromadorea</taxon>
        <taxon>Rhabditida</taxon>
        <taxon>Spirurina</taxon>
        <taxon>Spiruromorpha</taxon>
        <taxon>Thelazioidea</taxon>
        <taxon>Thelaziidae</taxon>
        <taxon>Thelazia</taxon>
    </lineage>
</organism>
<reference evidence="2 3" key="2">
    <citation type="submission" date="2018-11" db="EMBL/GenBank/DDBJ databases">
        <authorList>
            <consortium name="Pathogen Informatics"/>
        </authorList>
    </citation>
    <scope>NUCLEOTIDE SEQUENCE [LARGE SCALE GENOMIC DNA]</scope>
</reference>